<proteinExistence type="predicted"/>
<dbReference type="Proteomes" id="UP001153365">
    <property type="component" value="Unassembled WGS sequence"/>
</dbReference>
<dbReference type="Gene3D" id="2.40.70.10">
    <property type="entry name" value="Acid Proteases"/>
    <property type="match status" value="1"/>
</dbReference>
<name>A0AAV0AT66_PHAPC</name>
<dbReference type="InterPro" id="IPR021109">
    <property type="entry name" value="Peptidase_aspartic_dom_sf"/>
</dbReference>
<evidence type="ECO:0000313" key="1">
    <source>
        <dbReference type="EMBL" id="CAH7671063.1"/>
    </source>
</evidence>
<evidence type="ECO:0000313" key="2">
    <source>
        <dbReference type="Proteomes" id="UP001153365"/>
    </source>
</evidence>
<gene>
    <name evidence="1" type="ORF">PPACK8108_LOCUS5827</name>
</gene>
<accession>A0AAV0AT66</accession>
<dbReference type="EMBL" id="CALTRL010001130">
    <property type="protein sequence ID" value="CAH7671063.1"/>
    <property type="molecule type" value="Genomic_DNA"/>
</dbReference>
<organism evidence="1 2">
    <name type="scientific">Phakopsora pachyrhizi</name>
    <name type="common">Asian soybean rust disease fungus</name>
    <dbReference type="NCBI Taxonomy" id="170000"/>
    <lineage>
        <taxon>Eukaryota</taxon>
        <taxon>Fungi</taxon>
        <taxon>Dikarya</taxon>
        <taxon>Basidiomycota</taxon>
        <taxon>Pucciniomycotina</taxon>
        <taxon>Pucciniomycetes</taxon>
        <taxon>Pucciniales</taxon>
        <taxon>Phakopsoraceae</taxon>
        <taxon>Phakopsora</taxon>
    </lineage>
</organism>
<reference evidence="1" key="1">
    <citation type="submission" date="2022-06" db="EMBL/GenBank/DDBJ databases">
        <authorList>
            <consortium name="SYNGENTA / RWTH Aachen University"/>
        </authorList>
    </citation>
    <scope>NUCLEOTIDE SEQUENCE</scope>
</reference>
<dbReference type="AlphaFoldDB" id="A0AAV0AT66"/>
<comment type="caution">
    <text evidence="1">The sequence shown here is derived from an EMBL/GenBank/DDBJ whole genome shotgun (WGS) entry which is preliminary data.</text>
</comment>
<protein>
    <submittedName>
        <fullName evidence="1">Uncharacterized protein</fullName>
    </submittedName>
</protein>
<keyword evidence="2" id="KW-1185">Reference proteome</keyword>
<sequence length="291" mass="33193">MANVLLNDIPVQLLLDGGAFYSIVGSKFLNIVLPDWKNNLLDIPITKFKSASGDMKLIGIIETSLIFPHPLGSVRIQAELVVMDNATMHYFILGNEYQSLYGIDINNSKERYFTIGNDNKRKKFAFPNIIKISIEDIHKDPFFTEIFPDSITLWGKAALYFQISCPRAAFLLNITNPEVNSEQIDELKQTLFNNKLAFYVPKEPIGETNGHEISITLEHERPYPPVLRRPAYPVSPHSRIAIEADLQDLQDMNILRKFGHNEVVKITTPVIIAWHNGKSRMPLRHKQNNKI</sequence>